<accession>A0AAW0R5Y9</accession>
<name>A0AAW0R5Y9_9PEZI</name>
<dbReference type="EMBL" id="JAQQWP010000002">
    <property type="protein sequence ID" value="KAK8129302.1"/>
    <property type="molecule type" value="Genomic_DNA"/>
</dbReference>
<organism evidence="2 3">
    <name type="scientific">Apiospora kogelbergensis</name>
    <dbReference type="NCBI Taxonomy" id="1337665"/>
    <lineage>
        <taxon>Eukaryota</taxon>
        <taxon>Fungi</taxon>
        <taxon>Dikarya</taxon>
        <taxon>Ascomycota</taxon>
        <taxon>Pezizomycotina</taxon>
        <taxon>Sordariomycetes</taxon>
        <taxon>Xylariomycetidae</taxon>
        <taxon>Amphisphaeriales</taxon>
        <taxon>Apiosporaceae</taxon>
        <taxon>Apiospora</taxon>
    </lineage>
</organism>
<feature type="compositionally biased region" description="Low complexity" evidence="1">
    <location>
        <begin position="225"/>
        <end position="241"/>
    </location>
</feature>
<evidence type="ECO:0000256" key="1">
    <source>
        <dbReference type="SAM" id="MobiDB-lite"/>
    </source>
</evidence>
<proteinExistence type="predicted"/>
<feature type="compositionally biased region" description="Basic and acidic residues" evidence="1">
    <location>
        <begin position="276"/>
        <end position="287"/>
    </location>
</feature>
<gene>
    <name evidence="2" type="ORF">PG999_001682</name>
</gene>
<feature type="region of interest" description="Disordered" evidence="1">
    <location>
        <begin position="35"/>
        <end position="81"/>
    </location>
</feature>
<comment type="caution">
    <text evidence="2">The sequence shown here is derived from an EMBL/GenBank/DDBJ whole genome shotgun (WGS) entry which is preliminary data.</text>
</comment>
<reference evidence="2 3" key="1">
    <citation type="submission" date="2023-01" db="EMBL/GenBank/DDBJ databases">
        <title>Analysis of 21 Apiospora genomes using comparative genomics revels a genus with tremendous synthesis potential of carbohydrate active enzymes and secondary metabolites.</title>
        <authorList>
            <person name="Sorensen T."/>
        </authorList>
    </citation>
    <scope>NUCLEOTIDE SEQUENCE [LARGE SCALE GENOMIC DNA]</scope>
    <source>
        <strain evidence="2 3">CBS 117206</strain>
    </source>
</reference>
<feature type="compositionally biased region" description="Basic residues" evidence="1">
    <location>
        <begin position="242"/>
        <end position="254"/>
    </location>
</feature>
<feature type="region of interest" description="Disordered" evidence="1">
    <location>
        <begin position="141"/>
        <end position="342"/>
    </location>
</feature>
<feature type="compositionally biased region" description="Low complexity" evidence="1">
    <location>
        <begin position="293"/>
        <end position="306"/>
    </location>
</feature>
<feature type="compositionally biased region" description="Low complexity" evidence="1">
    <location>
        <begin position="255"/>
        <end position="271"/>
    </location>
</feature>
<evidence type="ECO:0000313" key="3">
    <source>
        <dbReference type="Proteomes" id="UP001392437"/>
    </source>
</evidence>
<protein>
    <submittedName>
        <fullName evidence="2">RNA polymerase II transcription factor B subunit 1</fullName>
    </submittedName>
</protein>
<evidence type="ECO:0000313" key="2">
    <source>
        <dbReference type="EMBL" id="KAK8129302.1"/>
    </source>
</evidence>
<dbReference type="AlphaFoldDB" id="A0AAW0R5Y9"/>
<keyword evidence="3" id="KW-1185">Reference proteome</keyword>
<dbReference type="Proteomes" id="UP001392437">
    <property type="component" value="Unassembled WGS sequence"/>
</dbReference>
<sequence length="357" mass="39054">MVAAAAPLLLFTDVANIQAAAAPPLLKALDKQNSDRYSAPTGVRNSSSTPEAVQAASSSAVCPEPTSHGAIPPKPENQTLPATPARLMNIDLNYESPLSRLELTPFRYGHGTELHPITEQRSIATLRNGIVSTSELETSRNRYNNNLSMSKHADENSHTQTTTTMFPIPRRRVRRQQSFSLDSGRTHLLGGGQDARKQQYQQILHRKETTSASSYSSVLGGGEESSPSTAPASSPSSSRIRTPLRTRRTSRSSRPRSTTSGSCRTRTRPPTCIANKRNDTQKQDQRSRARNWTGGTHATTPPAATGRDTPSCGGRRAFLRLPSRPRSPIAREDQDPSGNLPLGRRWPLCDVCQLHRH</sequence>
<feature type="compositionally biased region" description="Polar residues" evidence="1">
    <location>
        <begin position="43"/>
        <end position="60"/>
    </location>
</feature>